<dbReference type="EMBL" id="JAQQAL010000005">
    <property type="protein sequence ID" value="MDC7225340.1"/>
    <property type="molecule type" value="Genomic_DNA"/>
</dbReference>
<feature type="transmembrane region" description="Helical" evidence="9">
    <location>
        <begin position="263"/>
        <end position="279"/>
    </location>
</feature>
<evidence type="ECO:0000256" key="1">
    <source>
        <dbReference type="ARBA" id="ARBA00004651"/>
    </source>
</evidence>
<protein>
    <submittedName>
        <fullName evidence="10">Branched-chain amino acid ABC transporter permease</fullName>
    </submittedName>
</protein>
<evidence type="ECO:0000256" key="9">
    <source>
        <dbReference type="SAM" id="Phobius"/>
    </source>
</evidence>
<gene>
    <name evidence="10" type="ORF">PQJ61_01095</name>
</gene>
<feature type="transmembrane region" description="Helical" evidence="9">
    <location>
        <begin position="91"/>
        <end position="114"/>
    </location>
</feature>
<feature type="transmembrane region" description="Helical" evidence="9">
    <location>
        <begin position="61"/>
        <end position="79"/>
    </location>
</feature>
<evidence type="ECO:0000256" key="7">
    <source>
        <dbReference type="ARBA" id="ARBA00023136"/>
    </source>
</evidence>
<organism evidence="10 11">
    <name type="scientific">Candidatus Thalassospirochaeta sargassi</name>
    <dbReference type="NCBI Taxonomy" id="3119039"/>
    <lineage>
        <taxon>Bacteria</taxon>
        <taxon>Pseudomonadati</taxon>
        <taxon>Spirochaetota</taxon>
        <taxon>Spirochaetia</taxon>
        <taxon>Spirochaetales</taxon>
        <taxon>Spirochaetaceae</taxon>
        <taxon>Candidatus Thalassospirochaeta</taxon>
    </lineage>
</organism>
<dbReference type="CDD" id="cd06582">
    <property type="entry name" value="TM_PBP1_LivH_like"/>
    <property type="match status" value="1"/>
</dbReference>
<proteinExistence type="inferred from homology"/>
<feature type="transmembrane region" description="Helical" evidence="9">
    <location>
        <begin position="191"/>
        <end position="212"/>
    </location>
</feature>
<evidence type="ECO:0000256" key="8">
    <source>
        <dbReference type="ARBA" id="ARBA00037998"/>
    </source>
</evidence>
<dbReference type="GO" id="GO:0006865">
    <property type="term" value="P:amino acid transport"/>
    <property type="evidence" value="ECO:0007669"/>
    <property type="project" value="UniProtKB-KW"/>
</dbReference>
<evidence type="ECO:0000256" key="4">
    <source>
        <dbReference type="ARBA" id="ARBA00022692"/>
    </source>
</evidence>
<dbReference type="GO" id="GO:0022857">
    <property type="term" value="F:transmembrane transporter activity"/>
    <property type="evidence" value="ECO:0007669"/>
    <property type="project" value="InterPro"/>
</dbReference>
<feature type="transmembrane region" description="Helical" evidence="9">
    <location>
        <begin position="224"/>
        <end position="251"/>
    </location>
</feature>
<keyword evidence="3" id="KW-1003">Cell membrane</keyword>
<feature type="transmembrane region" description="Helical" evidence="9">
    <location>
        <begin position="6"/>
        <end position="29"/>
    </location>
</feature>
<evidence type="ECO:0000256" key="2">
    <source>
        <dbReference type="ARBA" id="ARBA00022448"/>
    </source>
</evidence>
<evidence type="ECO:0000256" key="5">
    <source>
        <dbReference type="ARBA" id="ARBA00022970"/>
    </source>
</evidence>
<comment type="subcellular location">
    <subcellularLocation>
        <location evidence="1">Cell membrane</location>
        <topology evidence="1">Multi-pass membrane protein</topology>
    </subcellularLocation>
</comment>
<evidence type="ECO:0000256" key="3">
    <source>
        <dbReference type="ARBA" id="ARBA00022475"/>
    </source>
</evidence>
<dbReference type="GO" id="GO:0005886">
    <property type="term" value="C:plasma membrane"/>
    <property type="evidence" value="ECO:0007669"/>
    <property type="project" value="UniProtKB-SubCell"/>
</dbReference>
<feature type="transmembrane region" description="Helical" evidence="9">
    <location>
        <begin position="143"/>
        <end position="161"/>
    </location>
</feature>
<comment type="caution">
    <text evidence="10">The sequence shown here is derived from an EMBL/GenBank/DDBJ whole genome shotgun (WGS) entry which is preliminary data.</text>
</comment>
<accession>A0AAJ1I9W7</accession>
<keyword evidence="7 9" id="KW-0472">Membrane</keyword>
<keyword evidence="4 9" id="KW-0812">Transmembrane</keyword>
<keyword evidence="2" id="KW-0813">Transport</keyword>
<dbReference type="Proteomes" id="UP001221217">
    <property type="component" value="Unassembled WGS sequence"/>
</dbReference>
<dbReference type="Pfam" id="PF02653">
    <property type="entry name" value="BPD_transp_2"/>
    <property type="match status" value="1"/>
</dbReference>
<comment type="similarity">
    <text evidence="8">Belongs to the binding-protein-dependent transport system permease family. LivHM subfamily.</text>
</comment>
<dbReference type="PANTHER" id="PTHR11795">
    <property type="entry name" value="BRANCHED-CHAIN AMINO ACID TRANSPORT SYSTEM PERMEASE PROTEIN LIVH"/>
    <property type="match status" value="1"/>
</dbReference>
<dbReference type="InterPro" id="IPR001851">
    <property type="entry name" value="ABC_transp_permease"/>
</dbReference>
<evidence type="ECO:0000313" key="11">
    <source>
        <dbReference type="Proteomes" id="UP001221217"/>
    </source>
</evidence>
<dbReference type="InterPro" id="IPR052157">
    <property type="entry name" value="BCAA_transport_permease"/>
</dbReference>
<dbReference type="PANTHER" id="PTHR11795:SF450">
    <property type="entry name" value="ABC TRANSPORTER PERMEASE PROTEIN"/>
    <property type="match status" value="1"/>
</dbReference>
<name>A0AAJ1I9W7_9SPIO</name>
<dbReference type="AlphaFoldDB" id="A0AAJ1I9W7"/>
<sequence length="296" mass="31474">MTFDQVLQYIFSGITVGSIYAFVAIGYNIIYNTTGIINFAQGEFVMLGGMIAYTFSGFMALLPSVIIAVLLTAAVGGVIENVFIRRMRRTSVLGMIVITVGLSILIREFSLYIWDEQIRALPFFTGSEISSVEIIGARISPQVLWVLAVTAVLTVALYIFLKFTLTGQAMRACSENPKAALLCGIRTDRMISLSFMVSAGIGALGGCVVSPLTQTHYAMGSDLAVKGFTVAILGGLGNPLSAVAAGLLLGLIESFSISVLPMAYKDVISILILLIILVAKPSGLFGSRAAAALKDY</sequence>
<keyword evidence="5" id="KW-0029">Amino-acid transport</keyword>
<evidence type="ECO:0000313" key="10">
    <source>
        <dbReference type="EMBL" id="MDC7225340.1"/>
    </source>
</evidence>
<keyword evidence="6 9" id="KW-1133">Transmembrane helix</keyword>
<reference evidence="10 11" key="1">
    <citation type="submission" date="2022-12" db="EMBL/GenBank/DDBJ databases">
        <title>Metagenome assembled genome from gulf of manar.</title>
        <authorList>
            <person name="Kohli P."/>
            <person name="Pk S."/>
            <person name="Venkata Ramana C."/>
            <person name="Sasikala C."/>
        </authorList>
    </citation>
    <scope>NUCLEOTIDE SEQUENCE [LARGE SCALE GENOMIC DNA]</scope>
    <source>
        <strain evidence="10">JB008</strain>
    </source>
</reference>
<evidence type="ECO:0000256" key="6">
    <source>
        <dbReference type="ARBA" id="ARBA00022989"/>
    </source>
</evidence>